<dbReference type="Proteomes" id="UP000326903">
    <property type="component" value="Unassembled WGS sequence"/>
</dbReference>
<dbReference type="Gene3D" id="3.40.50.720">
    <property type="entry name" value="NAD(P)-binding Rossmann-like Domain"/>
    <property type="match status" value="1"/>
</dbReference>
<dbReference type="AlphaFoldDB" id="A0A5J5IJ41"/>
<gene>
    <name evidence="1" type="ORF">FW778_02855</name>
</gene>
<evidence type="ECO:0000313" key="2">
    <source>
        <dbReference type="Proteomes" id="UP000326903"/>
    </source>
</evidence>
<proteinExistence type="predicted"/>
<comment type="caution">
    <text evidence="1">The sequence shown here is derived from an EMBL/GenBank/DDBJ whole genome shotgun (WGS) entry which is preliminary data.</text>
</comment>
<accession>A0A5J5IJ41</accession>
<dbReference type="InterPro" id="IPR036291">
    <property type="entry name" value="NAD(P)-bd_dom_sf"/>
</dbReference>
<evidence type="ECO:0008006" key="3">
    <source>
        <dbReference type="Google" id="ProtNLM"/>
    </source>
</evidence>
<sequence>MVIGNGMIANSFASYKNNEDIIIFASGVSNSKDTVEENYQREFLLLKQTMQDYPEKILVYFSTCSIQDVDLASSPYVTHKKNMEEYITQNAAKYYLFRISNLAGVSNNPYTLLNYFIFNILKDQPLTVWKNAFRNIIGVDDMYAIVNYFLQEKENINTTINIANPQNYPVPYIIKTIETHLNKKAIINEVERGDNYFIDITTIESLFTSLHIQFNDNYLASLLKKYYHSR</sequence>
<keyword evidence="2" id="KW-1185">Reference proteome</keyword>
<dbReference type="RefSeq" id="WP_150413085.1">
    <property type="nucleotide sequence ID" value="NZ_VYQF01000001.1"/>
</dbReference>
<dbReference type="SUPFAM" id="SSF51735">
    <property type="entry name" value="NAD(P)-binding Rossmann-fold domains"/>
    <property type="match status" value="1"/>
</dbReference>
<reference evidence="1 2" key="1">
    <citation type="submission" date="2019-09" db="EMBL/GenBank/DDBJ databases">
        <title>Draft genome sequence of Ginsengibacter sp. BR5-29.</title>
        <authorList>
            <person name="Im W.-T."/>
        </authorList>
    </citation>
    <scope>NUCLEOTIDE SEQUENCE [LARGE SCALE GENOMIC DNA]</scope>
    <source>
        <strain evidence="1 2">BR5-29</strain>
    </source>
</reference>
<name>A0A5J5IJ41_9BACT</name>
<evidence type="ECO:0000313" key="1">
    <source>
        <dbReference type="EMBL" id="KAA9040996.1"/>
    </source>
</evidence>
<organism evidence="1 2">
    <name type="scientific">Ginsengibacter hankyongi</name>
    <dbReference type="NCBI Taxonomy" id="2607284"/>
    <lineage>
        <taxon>Bacteria</taxon>
        <taxon>Pseudomonadati</taxon>
        <taxon>Bacteroidota</taxon>
        <taxon>Chitinophagia</taxon>
        <taxon>Chitinophagales</taxon>
        <taxon>Chitinophagaceae</taxon>
        <taxon>Ginsengibacter</taxon>
    </lineage>
</organism>
<dbReference type="EMBL" id="VYQF01000001">
    <property type="protein sequence ID" value="KAA9040996.1"/>
    <property type="molecule type" value="Genomic_DNA"/>
</dbReference>
<protein>
    <recommendedName>
        <fullName evidence="3">NAD dependent epimerase/dehydratase family protein</fullName>
    </recommendedName>
</protein>